<accession>A0A5Q5CFG4</accession>
<proteinExistence type="predicted"/>
<feature type="transmembrane region" description="Helical" evidence="1">
    <location>
        <begin position="21"/>
        <end position="45"/>
    </location>
</feature>
<dbReference type="EMBL" id="CP000580">
    <property type="protein sequence ID" value="ABN98046.1"/>
    <property type="molecule type" value="Genomic_DNA"/>
</dbReference>
<reference evidence="2" key="1">
    <citation type="submission" date="2007-02" db="EMBL/GenBank/DDBJ databases">
        <title>Complete sequence of Mycobacterium sp. JLS.</title>
        <authorList>
            <consortium name="US DOE Joint Genome Institute"/>
            <person name="Copeland A."/>
            <person name="Lucas S."/>
            <person name="Lapidus A."/>
            <person name="Barry K."/>
            <person name="Detter J.C."/>
            <person name="Glavina del Rio T."/>
            <person name="Hammon N."/>
            <person name="Israni S."/>
            <person name="Dalin E."/>
            <person name="Tice H."/>
            <person name="Pitluck S."/>
            <person name="Chain P."/>
            <person name="Malfatti S."/>
            <person name="Shin M."/>
            <person name="Vergez L."/>
            <person name="Schmutz J."/>
            <person name="Larimer F."/>
            <person name="Land M."/>
            <person name="Hauser L."/>
            <person name="Kyrpides N."/>
            <person name="Mikhailova N."/>
            <person name="Miller C.D."/>
            <person name="Anderson A.J."/>
            <person name="Sims R.C."/>
            <person name="Richardson P."/>
        </authorList>
    </citation>
    <scope>NUCLEOTIDE SEQUENCE [LARGE SCALE GENOMIC DNA]</scope>
    <source>
        <strain evidence="2">JLS</strain>
    </source>
</reference>
<keyword evidence="1" id="KW-1133">Transmembrane helix</keyword>
<sequence length="205" mass="23576">MIGNQWRGEGMFLQTSLGGRLVQWLLLLLGIPIGVAANFCFQWLWTVLRWSADRIDIAGVWGERIHSGHERQCSVGKISYDIWRTRWTFDGTNYHDDGRPFCHWRTISSYLDRHNKVFYYIFLNTQEEEAHAGYTGFGIVHLHKVEKKWVPVRGAFAAGNPGESFRSHSMVRLESVPENRDQARELFRQKLGLPNPPGSSTDQGA</sequence>
<dbReference type="AlphaFoldDB" id="A0A5Q5CFG4"/>
<organism evidence="2">
    <name type="scientific">Mycobacterium sp. (strain JLS)</name>
    <dbReference type="NCBI Taxonomy" id="164757"/>
    <lineage>
        <taxon>Bacteria</taxon>
        <taxon>Bacillati</taxon>
        <taxon>Actinomycetota</taxon>
        <taxon>Actinomycetes</taxon>
        <taxon>Mycobacteriales</taxon>
        <taxon>Mycobacteriaceae</taxon>
        <taxon>Mycobacterium</taxon>
    </lineage>
</organism>
<name>A0A5Q5CFG4_MYCSJ</name>
<keyword evidence="1" id="KW-0472">Membrane</keyword>
<keyword evidence="1" id="KW-0812">Transmembrane</keyword>
<evidence type="ECO:0000313" key="2">
    <source>
        <dbReference type="EMBL" id="ABN98046.1"/>
    </source>
</evidence>
<dbReference type="KEGG" id="mjl:Mjls_2260"/>
<evidence type="ECO:0000256" key="1">
    <source>
        <dbReference type="SAM" id="Phobius"/>
    </source>
</evidence>
<gene>
    <name evidence="2" type="ordered locus">Mjls_2260</name>
</gene>
<protein>
    <submittedName>
        <fullName evidence="2">Uncharacterized protein</fullName>
    </submittedName>
</protein>